<dbReference type="InterPro" id="IPR044644">
    <property type="entry name" value="DinF-like"/>
</dbReference>
<evidence type="ECO:0000256" key="4">
    <source>
        <dbReference type="ARBA" id="ARBA00022989"/>
    </source>
</evidence>
<evidence type="ECO:0000313" key="7">
    <source>
        <dbReference type="EMBL" id="SPF28957.1"/>
    </source>
</evidence>
<dbReference type="GO" id="GO:0005886">
    <property type="term" value="C:plasma membrane"/>
    <property type="evidence" value="ECO:0007669"/>
    <property type="project" value="TreeGrafter"/>
</dbReference>
<feature type="transmembrane region" description="Helical" evidence="6">
    <location>
        <begin position="93"/>
        <end position="113"/>
    </location>
</feature>
<dbReference type="Pfam" id="PF01554">
    <property type="entry name" value="MatE"/>
    <property type="match status" value="2"/>
</dbReference>
<keyword evidence="8" id="KW-1185">Reference proteome</keyword>
<gene>
    <name evidence="7" type="primary">dinF</name>
    <name evidence="7" type="ORF">POI8812_01260</name>
</gene>
<reference evidence="7 8" key="1">
    <citation type="submission" date="2018-03" db="EMBL/GenBank/DDBJ databases">
        <authorList>
            <person name="Keele B.F."/>
        </authorList>
    </citation>
    <scope>NUCLEOTIDE SEQUENCE [LARGE SCALE GENOMIC DNA]</scope>
    <source>
        <strain evidence="7 8">CeCT 8812</strain>
    </source>
</reference>
<feature type="transmembrane region" description="Helical" evidence="6">
    <location>
        <begin position="42"/>
        <end position="63"/>
    </location>
</feature>
<feature type="transmembrane region" description="Helical" evidence="6">
    <location>
        <begin position="162"/>
        <end position="182"/>
    </location>
</feature>
<keyword evidence="4 6" id="KW-1133">Transmembrane helix</keyword>
<evidence type="ECO:0000256" key="2">
    <source>
        <dbReference type="ARBA" id="ARBA00010199"/>
    </source>
</evidence>
<dbReference type="EMBL" id="OMKW01000002">
    <property type="protein sequence ID" value="SPF28957.1"/>
    <property type="molecule type" value="Genomic_DNA"/>
</dbReference>
<dbReference type="GO" id="GO:0015297">
    <property type="term" value="F:antiporter activity"/>
    <property type="evidence" value="ECO:0007669"/>
    <property type="project" value="InterPro"/>
</dbReference>
<dbReference type="OrthoDB" id="9789527at2"/>
<dbReference type="InterPro" id="IPR002528">
    <property type="entry name" value="MATE_fam"/>
</dbReference>
<feature type="transmembrane region" description="Helical" evidence="6">
    <location>
        <begin position="386"/>
        <end position="405"/>
    </location>
</feature>
<keyword evidence="5 6" id="KW-0472">Membrane</keyword>
<dbReference type="PANTHER" id="PTHR42893">
    <property type="entry name" value="PROTEIN DETOXIFICATION 44, CHLOROPLASTIC-RELATED"/>
    <property type="match status" value="1"/>
</dbReference>
<dbReference type="Proteomes" id="UP000244932">
    <property type="component" value="Unassembled WGS sequence"/>
</dbReference>
<feature type="transmembrane region" description="Helical" evidence="6">
    <location>
        <begin position="411"/>
        <end position="431"/>
    </location>
</feature>
<dbReference type="PANTHER" id="PTHR42893:SF46">
    <property type="entry name" value="PROTEIN DETOXIFICATION 44, CHLOROPLASTIC"/>
    <property type="match status" value="1"/>
</dbReference>
<dbReference type="GO" id="GO:0042910">
    <property type="term" value="F:xenobiotic transmembrane transporter activity"/>
    <property type="evidence" value="ECO:0007669"/>
    <property type="project" value="InterPro"/>
</dbReference>
<name>A0A2R8A9P5_9RHOB</name>
<feature type="transmembrane region" description="Helical" evidence="6">
    <location>
        <begin position="188"/>
        <end position="210"/>
    </location>
</feature>
<feature type="transmembrane region" description="Helical" evidence="6">
    <location>
        <begin position="276"/>
        <end position="299"/>
    </location>
</feature>
<evidence type="ECO:0000256" key="5">
    <source>
        <dbReference type="ARBA" id="ARBA00023136"/>
    </source>
</evidence>
<evidence type="ECO:0000256" key="3">
    <source>
        <dbReference type="ARBA" id="ARBA00022692"/>
    </source>
</evidence>
<evidence type="ECO:0000313" key="8">
    <source>
        <dbReference type="Proteomes" id="UP000244932"/>
    </source>
</evidence>
<feature type="transmembrane region" description="Helical" evidence="6">
    <location>
        <begin position="12"/>
        <end position="30"/>
    </location>
</feature>
<feature type="transmembrane region" description="Helical" evidence="6">
    <location>
        <begin position="353"/>
        <end position="374"/>
    </location>
</feature>
<protein>
    <submittedName>
        <fullName evidence="7">DNA damage-inducible protein F</fullName>
    </submittedName>
</protein>
<dbReference type="AlphaFoldDB" id="A0A2R8A9P5"/>
<accession>A0A2R8A9P5</accession>
<sequence>MAQESPITHRRVLWIALPIVLSNATVPLMGLVDTFAVGQLGAAAPIGAVAVGAVILTAVYWIFGFLRMGTTGMVAQAAGSGDLDERDALLSRALLIAGVAGVSLIALQVPLMIGAFKLSPASAEVEGLARTYVAIRIWGAPAAIAIYALTGWLIALERTRAVLVLQLAMNGGNIALTLLFVLGLDMGVGGAALATLIAEWAGAALGLWLCREAFRSGAWRDRSRVLDRARIIPMMAANTDIMIRSVLLQICFISVTFQAAALSDVTLAANQILLQFLYITANALDGFAFAAEALVGSAFGAGNVARLRRAALLSSLWALVMVGVLSLTYAFAGEEIIGQMTTATAVQEAARTYLPWMVAAPLLGLPCFMLDGIFIGAVRTRDMRNMMLLSALLFGASLLVLIPAYGNHGLWAALMLFFIIRAITLGAKYPALERAALGR</sequence>
<comment type="subcellular location">
    <subcellularLocation>
        <location evidence="1">Membrane</location>
        <topology evidence="1">Multi-pass membrane protein</topology>
    </subcellularLocation>
</comment>
<comment type="similarity">
    <text evidence="2">Belongs to the multi antimicrobial extrusion (MATE) (TC 2.A.66.1) family.</text>
</comment>
<evidence type="ECO:0000256" key="6">
    <source>
        <dbReference type="SAM" id="Phobius"/>
    </source>
</evidence>
<evidence type="ECO:0000256" key="1">
    <source>
        <dbReference type="ARBA" id="ARBA00004141"/>
    </source>
</evidence>
<dbReference type="NCBIfam" id="TIGR00797">
    <property type="entry name" value="matE"/>
    <property type="match status" value="1"/>
</dbReference>
<feature type="transmembrane region" description="Helical" evidence="6">
    <location>
        <begin position="231"/>
        <end position="256"/>
    </location>
</feature>
<organism evidence="7 8">
    <name type="scientific">Pontivivens insulae</name>
    <dbReference type="NCBI Taxonomy" id="1639689"/>
    <lineage>
        <taxon>Bacteria</taxon>
        <taxon>Pseudomonadati</taxon>
        <taxon>Pseudomonadota</taxon>
        <taxon>Alphaproteobacteria</taxon>
        <taxon>Rhodobacterales</taxon>
        <taxon>Paracoccaceae</taxon>
        <taxon>Pontivivens</taxon>
    </lineage>
</organism>
<proteinExistence type="inferred from homology"/>
<keyword evidence="3 6" id="KW-0812">Transmembrane</keyword>
<dbReference type="RefSeq" id="WP_108781698.1">
    <property type="nucleotide sequence ID" value="NZ_OMKW01000002.1"/>
</dbReference>
<feature type="transmembrane region" description="Helical" evidence="6">
    <location>
        <begin position="311"/>
        <end position="333"/>
    </location>
</feature>
<dbReference type="CDD" id="cd13136">
    <property type="entry name" value="MATE_DinF_like"/>
    <property type="match status" value="1"/>
</dbReference>
<feature type="transmembrane region" description="Helical" evidence="6">
    <location>
        <begin position="133"/>
        <end position="155"/>
    </location>
</feature>